<keyword evidence="2" id="KW-1185">Reference proteome</keyword>
<proteinExistence type="predicted"/>
<comment type="caution">
    <text evidence="1">The sequence shown here is derived from an EMBL/GenBank/DDBJ whole genome shotgun (WGS) entry which is preliminary data.</text>
</comment>
<evidence type="ECO:0000313" key="2">
    <source>
        <dbReference type="Proteomes" id="UP001165960"/>
    </source>
</evidence>
<evidence type="ECO:0000313" key="1">
    <source>
        <dbReference type="EMBL" id="KAJ9076839.1"/>
    </source>
</evidence>
<gene>
    <name evidence="1" type="primary">MDN1_4</name>
    <name evidence="1" type="ORF">DSO57_1022438</name>
</gene>
<protein>
    <submittedName>
        <fullName evidence="1">AAA ATPase midasin</fullName>
    </submittedName>
</protein>
<sequence length="218" mass="24866">MFQIKESLLILSETPTIKSSPESFGKIDRFITSFHQSVGTPKDFDYTMIFDHLSELLLKQELTSIVAGLFRPLLIELVVRSTKLTGASNFDLEAVCDMFAKLLPSNPQLKRVFLEFTQKNPSPLDLNFCQNSLVRDLTNVKKKNSLINILKIILCLLTCDSSLFQHWNMGPLFILMREEEEQIAPLAFRCFQLYSGLSEKKARLLVNDKVYVASQLVV</sequence>
<dbReference type="EMBL" id="QTSX02002242">
    <property type="protein sequence ID" value="KAJ9076839.1"/>
    <property type="molecule type" value="Genomic_DNA"/>
</dbReference>
<reference evidence="1" key="1">
    <citation type="submission" date="2022-04" db="EMBL/GenBank/DDBJ databases">
        <title>Genome of the entomopathogenic fungus Entomophthora muscae.</title>
        <authorList>
            <person name="Elya C."/>
            <person name="Lovett B.R."/>
            <person name="Lee E."/>
            <person name="Macias A.M."/>
            <person name="Hajek A.E."/>
            <person name="De Bivort B.L."/>
            <person name="Kasson M.T."/>
            <person name="De Fine Licht H.H."/>
            <person name="Stajich J.E."/>
        </authorList>
    </citation>
    <scope>NUCLEOTIDE SEQUENCE</scope>
    <source>
        <strain evidence="1">Berkeley</strain>
    </source>
</reference>
<accession>A0ACC2TQ18</accession>
<organism evidence="1 2">
    <name type="scientific">Entomophthora muscae</name>
    <dbReference type="NCBI Taxonomy" id="34485"/>
    <lineage>
        <taxon>Eukaryota</taxon>
        <taxon>Fungi</taxon>
        <taxon>Fungi incertae sedis</taxon>
        <taxon>Zoopagomycota</taxon>
        <taxon>Entomophthoromycotina</taxon>
        <taxon>Entomophthoromycetes</taxon>
        <taxon>Entomophthorales</taxon>
        <taxon>Entomophthoraceae</taxon>
        <taxon>Entomophthora</taxon>
    </lineage>
</organism>
<dbReference type="Proteomes" id="UP001165960">
    <property type="component" value="Unassembled WGS sequence"/>
</dbReference>
<name>A0ACC2TQ18_9FUNG</name>